<proteinExistence type="predicted"/>
<dbReference type="NCBIfam" id="NF047400">
    <property type="entry name" value="MazE_PemI_antitoxin"/>
    <property type="match status" value="1"/>
</dbReference>
<dbReference type="EMBL" id="CP014163">
    <property type="protein sequence ID" value="AMB98601.1"/>
    <property type="molecule type" value="Genomic_DNA"/>
</dbReference>
<dbReference type="KEGG" id="auh:AWM75_00705"/>
<evidence type="ECO:0000313" key="1">
    <source>
        <dbReference type="EMBL" id="AMB98601.1"/>
    </source>
</evidence>
<dbReference type="AlphaFoldDB" id="A0A109RGH9"/>
<dbReference type="OrthoDB" id="71707at2"/>
<gene>
    <name evidence="1" type="ORF">AWM75_00705</name>
</gene>
<reference evidence="2" key="2">
    <citation type="submission" date="2016-01" db="EMBL/GenBank/DDBJ databases">
        <title>Six Aerococcus type strain genome sequencing and assembly using PacBio and Illumina Hiseq.</title>
        <authorList>
            <person name="Carkaci D."/>
            <person name="Dargis R."/>
            <person name="Nielsen X.C."/>
            <person name="Skovgaard O."/>
            <person name="Fuursted K."/>
            <person name="Christensen J.J."/>
        </authorList>
    </citation>
    <scope>NUCLEOTIDE SEQUENCE [LARGE SCALE GENOMIC DNA]</scope>
    <source>
        <strain evidence="2">CCUG42038B</strain>
    </source>
</reference>
<reference evidence="1 2" key="1">
    <citation type="journal article" date="2016" name="Genome Announc.">
        <title>Complete Genome Sequences of Aerococcus christensenii CCUG 28831T, Aerococcus sanguinicola CCUG 43001T, Aerococcus urinae CCUG 36881T, Aerococcus urinaeequi CCUG 28094T, Aerococcus urinaehominis CCUG 42038 BT, and Aerococcus viridans CCUG 4311T.</title>
        <authorList>
            <person name="Carkaci D."/>
            <person name="Dargis R."/>
            <person name="Nielsen X.C."/>
            <person name="Skovgaard O."/>
            <person name="Fuursted K."/>
            <person name="Christensen J.J."/>
        </authorList>
    </citation>
    <scope>NUCLEOTIDE SEQUENCE [LARGE SCALE GENOMIC DNA]</scope>
    <source>
        <strain evidence="1 2">CCUG42038B</strain>
    </source>
</reference>
<sequence length="77" mass="8790">MQTYRTRKQGNSITITVPKDLNVEAGQEFVVIQGEGGSFTYIPKLDDIFLIAEENNLDLRPTEEVWEDDYLSGHETI</sequence>
<accession>A0A109RGH9</accession>
<dbReference type="STRING" id="128944.AWM75_00705"/>
<organism evidence="1 2">
    <name type="scientific">Aerococcus urinaehominis</name>
    <dbReference type="NCBI Taxonomy" id="128944"/>
    <lineage>
        <taxon>Bacteria</taxon>
        <taxon>Bacillati</taxon>
        <taxon>Bacillota</taxon>
        <taxon>Bacilli</taxon>
        <taxon>Lactobacillales</taxon>
        <taxon>Aerococcaceae</taxon>
        <taxon>Aerococcus</taxon>
    </lineage>
</organism>
<protein>
    <submittedName>
        <fullName evidence="1">Uncharacterized protein</fullName>
    </submittedName>
</protein>
<evidence type="ECO:0000313" key="2">
    <source>
        <dbReference type="Proteomes" id="UP000062260"/>
    </source>
</evidence>
<dbReference type="RefSeq" id="WP_067977260.1">
    <property type="nucleotide sequence ID" value="NZ_CP014163.1"/>
</dbReference>
<keyword evidence="2" id="KW-1185">Reference proteome</keyword>
<name>A0A109RGH9_9LACT</name>
<dbReference type="Proteomes" id="UP000062260">
    <property type="component" value="Chromosome"/>
</dbReference>